<gene>
    <name evidence="1" type="ORF">J2782_002025</name>
</gene>
<organism evidence="1 2">
    <name type="scientific">Brucella pseudogrignonensis</name>
    <dbReference type="NCBI Taxonomy" id="419475"/>
    <lineage>
        <taxon>Bacteria</taxon>
        <taxon>Pseudomonadati</taxon>
        <taxon>Pseudomonadota</taxon>
        <taxon>Alphaproteobacteria</taxon>
        <taxon>Hyphomicrobiales</taxon>
        <taxon>Brucellaceae</taxon>
        <taxon>Brucella/Ochrobactrum group</taxon>
        <taxon>Brucella</taxon>
    </lineage>
</organism>
<name>A0ABU1M8X5_9HYPH</name>
<protein>
    <recommendedName>
        <fullName evidence="3">AMP-dependent synthetase/ligase domain-containing protein</fullName>
    </recommendedName>
</protein>
<accession>A0ABU1M8X5</accession>
<dbReference type="RefSeq" id="WP_310012320.1">
    <property type="nucleotide sequence ID" value="NZ_JAVDQT010000002.1"/>
</dbReference>
<dbReference type="Proteomes" id="UP001184614">
    <property type="component" value="Unassembled WGS sequence"/>
</dbReference>
<reference evidence="1 2" key="1">
    <citation type="submission" date="2023-07" db="EMBL/GenBank/DDBJ databases">
        <title>Sorghum-associated microbial communities from plants grown in Nebraska, USA.</title>
        <authorList>
            <person name="Schachtman D."/>
        </authorList>
    </citation>
    <scope>NUCLEOTIDE SEQUENCE [LARGE SCALE GENOMIC DNA]</scope>
    <source>
        <strain evidence="1 2">DS1730</strain>
    </source>
</reference>
<evidence type="ECO:0000313" key="1">
    <source>
        <dbReference type="EMBL" id="MDR6432290.1"/>
    </source>
</evidence>
<proteinExistence type="predicted"/>
<evidence type="ECO:0000313" key="2">
    <source>
        <dbReference type="Proteomes" id="UP001184614"/>
    </source>
</evidence>
<sequence>MKDIATKPAIAFGDNIQLPYASLAEALMAGIKKAENGYFLSIKTDGRQVKMPWAQSLARAWMIIENLKFEGIAAGAALVLRLQEADEIVTCIHAGILGGYVILPMTARIDQPLSPAVSAEFPQIVDIDAAAFQRLTRGGNGRTFHSHTRHIQGYTLRHSHFGYYRFITIG</sequence>
<dbReference type="EMBL" id="JAVDQT010000002">
    <property type="protein sequence ID" value="MDR6432290.1"/>
    <property type="molecule type" value="Genomic_DNA"/>
</dbReference>
<evidence type="ECO:0008006" key="3">
    <source>
        <dbReference type="Google" id="ProtNLM"/>
    </source>
</evidence>
<comment type="caution">
    <text evidence="1">The sequence shown here is derived from an EMBL/GenBank/DDBJ whole genome shotgun (WGS) entry which is preliminary data.</text>
</comment>
<keyword evidence="2" id="KW-1185">Reference proteome</keyword>